<dbReference type="InterPro" id="IPR036609">
    <property type="entry name" value="LCCL_sf"/>
</dbReference>
<comment type="caution">
    <text evidence="5">Lacks conserved residue(s) required for the propagation of feature annotation.</text>
</comment>
<dbReference type="Gene3D" id="2.170.130.20">
    <property type="entry name" value="LCCL-like domain"/>
    <property type="match status" value="2"/>
</dbReference>
<dbReference type="InterPro" id="IPR024731">
    <property type="entry name" value="NELL2-like_EGF"/>
</dbReference>
<feature type="domain" description="LCCL" evidence="9">
    <location>
        <begin position="117"/>
        <end position="207"/>
    </location>
</feature>
<dbReference type="PROSITE" id="PS50026">
    <property type="entry name" value="EGF_3"/>
    <property type="match status" value="3"/>
</dbReference>
<dbReference type="EMBL" id="LR783999">
    <property type="protein sequence ID" value="CAB3231613.1"/>
    <property type="molecule type" value="mRNA"/>
</dbReference>
<feature type="domain" description="C-type lectin" evidence="8">
    <location>
        <begin position="331"/>
        <end position="452"/>
    </location>
</feature>
<dbReference type="SMART" id="SM00181">
    <property type="entry name" value="EGF"/>
    <property type="match status" value="3"/>
</dbReference>
<evidence type="ECO:0000256" key="5">
    <source>
        <dbReference type="PROSITE-ProRule" id="PRU00076"/>
    </source>
</evidence>
<dbReference type="CDD" id="cd00054">
    <property type="entry name" value="EGF_CA"/>
    <property type="match status" value="1"/>
</dbReference>
<dbReference type="Gene3D" id="2.10.25.10">
    <property type="entry name" value="Laminin"/>
    <property type="match status" value="3"/>
</dbReference>
<protein>
    <submittedName>
        <fullName evidence="10">C-type lectin domain family 4 member F-like</fullName>
    </submittedName>
</protein>
<feature type="domain" description="EGF-like" evidence="7">
    <location>
        <begin position="211"/>
        <end position="246"/>
    </location>
</feature>
<dbReference type="InterPro" id="IPR013032">
    <property type="entry name" value="EGF-like_CS"/>
</dbReference>
<dbReference type="Pfam" id="PF12947">
    <property type="entry name" value="EGF_3"/>
    <property type="match status" value="1"/>
</dbReference>
<dbReference type="SMART" id="SM00603">
    <property type="entry name" value="LCCL"/>
    <property type="match status" value="2"/>
</dbReference>
<dbReference type="SUPFAM" id="SSF57196">
    <property type="entry name" value="EGF/Laminin"/>
    <property type="match status" value="2"/>
</dbReference>
<dbReference type="SUPFAM" id="SSF69848">
    <property type="entry name" value="LCCL domain"/>
    <property type="match status" value="2"/>
</dbReference>
<dbReference type="PANTHER" id="PTHR31331">
    <property type="entry name" value="LCCL DOMAIN PROTEIN (AFU_ORTHOLOGUE AFUA_5G08630)"/>
    <property type="match status" value="1"/>
</dbReference>
<reference evidence="10" key="1">
    <citation type="submission" date="2020-04" db="EMBL/GenBank/DDBJ databases">
        <authorList>
            <person name="Neveu A P."/>
        </authorList>
    </citation>
    <scope>NUCLEOTIDE SEQUENCE</scope>
    <source>
        <tissue evidence="10">Whole embryo</tissue>
    </source>
</reference>
<dbReference type="InterPro" id="IPR001304">
    <property type="entry name" value="C-type_lectin-like"/>
</dbReference>
<feature type="disulfide bond" evidence="5">
    <location>
        <begin position="215"/>
        <end position="225"/>
    </location>
</feature>
<dbReference type="GO" id="GO:0005509">
    <property type="term" value="F:calcium ion binding"/>
    <property type="evidence" value="ECO:0007669"/>
    <property type="project" value="InterPro"/>
</dbReference>
<evidence type="ECO:0000259" key="7">
    <source>
        <dbReference type="PROSITE" id="PS50026"/>
    </source>
</evidence>
<dbReference type="InterPro" id="IPR001881">
    <property type="entry name" value="EGF-like_Ca-bd_dom"/>
</dbReference>
<dbReference type="FunFam" id="2.10.25.10:FF:000038">
    <property type="entry name" value="Fibrillin 2"/>
    <property type="match status" value="1"/>
</dbReference>
<name>A0A6F9D9C0_9ASCI</name>
<accession>A0A6F9D9C0</accession>
<evidence type="ECO:0000256" key="6">
    <source>
        <dbReference type="SAM" id="SignalP"/>
    </source>
</evidence>
<dbReference type="InterPro" id="IPR000152">
    <property type="entry name" value="EGF-type_Asp/Asn_hydroxyl_site"/>
</dbReference>
<evidence type="ECO:0000256" key="1">
    <source>
        <dbReference type="ARBA" id="ARBA00022536"/>
    </source>
</evidence>
<dbReference type="Gene3D" id="3.10.100.10">
    <property type="entry name" value="Mannose-Binding Protein A, subunit A"/>
    <property type="match status" value="1"/>
</dbReference>
<dbReference type="Pfam" id="PF03815">
    <property type="entry name" value="LCCL"/>
    <property type="match status" value="2"/>
</dbReference>
<feature type="domain" description="LCCL" evidence="9">
    <location>
        <begin position="25"/>
        <end position="117"/>
    </location>
</feature>
<sequence>MPAPTYRTIACFIFLMNVLHFQRCASMQATCDTKLSDLKHSIAKVICPGGCWMQHSDLCGSDDYARGPLCLAAMHAGLIDKEGGYFEVFKSDPLPKYEGTKSYGVTSKSCFSASFTYSFQMKCSTKGNSEFSVTDVDCPSGCRSNYVCGTNLYNSNSSVCAAAIHAGVLKENGGTITFYSHGGQSSSKGSTKNGVSTQPCDTFLKSFSFTRSNDCFRSCQNEGKCLSGINAEFCSCASGTEGKDCAIDINECTSGTHNCHQYATCINTVGSFQCSCNANYTGDGVECEANFCSANVGLCKHNGTCSDNTTAYSCSCDLWHTGERCGQEKDHVIMTTARNWTDARKYCQSIGGDLATWGMRNATVRNWIVTNLLQTQPAADYWVGLDDIEHEGVWNYIDGFPVTENNTDFNTGEPNNIGGPGLYNADCGHLNQIYTYKMDDHDCQRNQSAICERF</sequence>
<dbReference type="PROSITE" id="PS50041">
    <property type="entry name" value="C_TYPE_LECTIN_2"/>
    <property type="match status" value="1"/>
</dbReference>
<dbReference type="InterPro" id="IPR004043">
    <property type="entry name" value="LCCL"/>
</dbReference>
<evidence type="ECO:0000256" key="3">
    <source>
        <dbReference type="ARBA" id="ARBA00022737"/>
    </source>
</evidence>
<keyword evidence="10" id="KW-0430">Lectin</keyword>
<feature type="disulfide bond" evidence="5">
    <location>
        <begin position="316"/>
        <end position="325"/>
    </location>
</feature>
<keyword evidence="2 6" id="KW-0732">Signal</keyword>
<dbReference type="GO" id="GO:0030246">
    <property type="term" value="F:carbohydrate binding"/>
    <property type="evidence" value="ECO:0007669"/>
    <property type="project" value="UniProtKB-KW"/>
</dbReference>
<dbReference type="PROSITE" id="PS50820">
    <property type="entry name" value="LCCL"/>
    <property type="match status" value="2"/>
</dbReference>
<proteinExistence type="evidence at transcript level"/>
<dbReference type="PROSITE" id="PS00022">
    <property type="entry name" value="EGF_1"/>
    <property type="match status" value="2"/>
</dbReference>
<dbReference type="InterPro" id="IPR000742">
    <property type="entry name" value="EGF"/>
</dbReference>
<feature type="signal peptide" evidence="6">
    <location>
        <begin position="1"/>
        <end position="26"/>
    </location>
</feature>
<keyword evidence="3" id="KW-0677">Repeat</keyword>
<dbReference type="Pfam" id="PF12661">
    <property type="entry name" value="hEGF"/>
    <property type="match status" value="1"/>
</dbReference>
<dbReference type="SMART" id="SM00179">
    <property type="entry name" value="EGF_CA"/>
    <property type="match status" value="2"/>
</dbReference>
<evidence type="ECO:0000256" key="4">
    <source>
        <dbReference type="ARBA" id="ARBA00023157"/>
    </source>
</evidence>
<dbReference type="SUPFAM" id="SSF56436">
    <property type="entry name" value="C-type lectin-like"/>
    <property type="match status" value="1"/>
</dbReference>
<dbReference type="SMART" id="SM00034">
    <property type="entry name" value="CLECT"/>
    <property type="match status" value="1"/>
</dbReference>
<evidence type="ECO:0000259" key="8">
    <source>
        <dbReference type="PROSITE" id="PS50041"/>
    </source>
</evidence>
<dbReference type="InterPro" id="IPR016186">
    <property type="entry name" value="C-type_lectin-like/link_sf"/>
</dbReference>
<feature type="chain" id="PRO_5026266919" evidence="6">
    <location>
        <begin position="27"/>
        <end position="454"/>
    </location>
</feature>
<keyword evidence="4 5" id="KW-1015">Disulfide bond</keyword>
<dbReference type="InterPro" id="IPR018097">
    <property type="entry name" value="EGF_Ca-bd_CS"/>
</dbReference>
<dbReference type="PROSITE" id="PS00010">
    <property type="entry name" value="ASX_HYDROXYL"/>
    <property type="match status" value="2"/>
</dbReference>
<dbReference type="InterPro" id="IPR051957">
    <property type="entry name" value="CRISP-LCCL_domain"/>
</dbReference>
<dbReference type="PROSITE" id="PS01187">
    <property type="entry name" value="EGF_CA"/>
    <property type="match status" value="1"/>
</dbReference>
<dbReference type="Pfam" id="PF00059">
    <property type="entry name" value="Lectin_C"/>
    <property type="match status" value="1"/>
</dbReference>
<dbReference type="CDD" id="cd00037">
    <property type="entry name" value="CLECT"/>
    <property type="match status" value="1"/>
</dbReference>
<evidence type="ECO:0000259" key="9">
    <source>
        <dbReference type="PROSITE" id="PS50820"/>
    </source>
</evidence>
<evidence type="ECO:0000256" key="2">
    <source>
        <dbReference type="ARBA" id="ARBA00022729"/>
    </source>
</evidence>
<keyword evidence="1 5" id="KW-0245">EGF-like domain</keyword>
<feature type="domain" description="EGF-like" evidence="7">
    <location>
        <begin position="248"/>
        <end position="288"/>
    </location>
</feature>
<feature type="domain" description="EGF-like" evidence="7">
    <location>
        <begin position="289"/>
        <end position="326"/>
    </location>
</feature>
<dbReference type="InterPro" id="IPR016187">
    <property type="entry name" value="CTDL_fold"/>
</dbReference>
<organism evidence="10">
    <name type="scientific">Phallusia mammillata</name>
    <dbReference type="NCBI Taxonomy" id="59560"/>
    <lineage>
        <taxon>Eukaryota</taxon>
        <taxon>Metazoa</taxon>
        <taxon>Chordata</taxon>
        <taxon>Tunicata</taxon>
        <taxon>Ascidiacea</taxon>
        <taxon>Phlebobranchia</taxon>
        <taxon>Ascidiidae</taxon>
        <taxon>Phallusia</taxon>
    </lineage>
</organism>
<dbReference type="PANTHER" id="PTHR31331:SF1">
    <property type="entry name" value="CYSTEINE RICH SECRETORY PROTEIN LCCL DOMAIN CONTAINING 2"/>
    <property type="match status" value="1"/>
</dbReference>
<evidence type="ECO:0000313" key="10">
    <source>
        <dbReference type="EMBL" id="CAB3231613.1"/>
    </source>
</evidence>
<dbReference type="AlphaFoldDB" id="A0A6F9D9C0"/>
<feature type="disulfide bond" evidence="5">
    <location>
        <begin position="236"/>
        <end position="245"/>
    </location>
</feature>
<gene>
    <name evidence="10" type="primary">Clec4f-002</name>
</gene>